<keyword evidence="1" id="KW-0233">DNA recombination</keyword>
<dbReference type="SUPFAM" id="SSF56349">
    <property type="entry name" value="DNA breaking-rejoining enzymes"/>
    <property type="match status" value="1"/>
</dbReference>
<evidence type="ECO:0000313" key="4">
    <source>
        <dbReference type="Proteomes" id="UP001515641"/>
    </source>
</evidence>
<dbReference type="Pfam" id="PF00589">
    <property type="entry name" value="Phage_integrase"/>
    <property type="match status" value="1"/>
</dbReference>
<accession>A0ABX0LE87</accession>
<evidence type="ECO:0000259" key="2">
    <source>
        <dbReference type="PROSITE" id="PS51898"/>
    </source>
</evidence>
<feature type="domain" description="Tyr recombinase" evidence="2">
    <location>
        <begin position="187"/>
        <end position="380"/>
    </location>
</feature>
<dbReference type="Proteomes" id="UP001515641">
    <property type="component" value="Unassembled WGS sequence"/>
</dbReference>
<organism evidence="3 4">
    <name type="scientific">Chromobacterium fluminis</name>
    <dbReference type="NCBI Taxonomy" id="3044269"/>
    <lineage>
        <taxon>Bacteria</taxon>
        <taxon>Pseudomonadati</taxon>
        <taxon>Pseudomonadota</taxon>
        <taxon>Betaproteobacteria</taxon>
        <taxon>Neisseriales</taxon>
        <taxon>Chromobacteriaceae</taxon>
        <taxon>Chromobacterium</taxon>
    </lineage>
</organism>
<dbReference type="InterPro" id="IPR013762">
    <property type="entry name" value="Integrase-like_cat_sf"/>
</dbReference>
<protein>
    <submittedName>
        <fullName evidence="3">Site-specific integrase</fullName>
    </submittedName>
</protein>
<evidence type="ECO:0000256" key="1">
    <source>
        <dbReference type="ARBA" id="ARBA00023172"/>
    </source>
</evidence>
<reference evidence="3 4" key="1">
    <citation type="submission" date="2020-03" db="EMBL/GenBank/DDBJ databases">
        <title>Draft genome sequence of environmentally isolated cultures.</title>
        <authorList>
            <person name="Wilson H.S."/>
            <person name="De Leon M.E."/>
        </authorList>
    </citation>
    <scope>NUCLEOTIDE SEQUENCE [LARGE SCALE GENOMIC DNA]</scope>
    <source>
        <strain evidence="3 4">HSC-31F16</strain>
    </source>
</reference>
<dbReference type="RefSeq" id="WP_166453100.1">
    <property type="nucleotide sequence ID" value="NZ_JAAOMA010000031.1"/>
</dbReference>
<keyword evidence="4" id="KW-1185">Reference proteome</keyword>
<sequence>MQTHPFIPIAQPDPDVLAEVVKQLPHLPSSLRYYDELEDIVRSIPQPESSMRFEIIAQGRQSGVDFSSYDSVHALLLKHVFAFLLGQDLSPLTVLMYFGGAQHLLRQNLEALVASGPTGAGLMWTVLQAREMPASAFLLAKSLLRLLAAHRLQGWSNDYAGFLGHALPLPAKDKYASVRSGNAFLLAEEEALIVRYLDQMAETLKLTPTRVDTPTLCDIGMLLCAYQFAMRPIQIAMVKLRDVRVWNDDPASSSVHLTFYMAKQKSASKTTPMTRKVKREWSVLIRELYMRRRQEGGSGKDPLFDAFKQPPGPRIAAVLEKILPERAVATDLRHTAAQRLVDAGASQEELAEFMGHTDITTGLVYYRSSANQAELVNKALGLSDIYAKVARIAHDKFISPDELAELKDEQQIAGVPHGIPIAGIGGCSSGQPLCPSNPILACYGCHKFMPIDEIRIHEQVLSDFRGIVGFFHESSRGDKDSPAYLQLQRTISSVQAVIDELQGVTQ</sequence>
<comment type="caution">
    <text evidence="3">The sequence shown here is derived from an EMBL/GenBank/DDBJ whole genome shotgun (WGS) entry which is preliminary data.</text>
</comment>
<evidence type="ECO:0000313" key="3">
    <source>
        <dbReference type="EMBL" id="NHR07263.1"/>
    </source>
</evidence>
<dbReference type="Gene3D" id="1.10.443.10">
    <property type="entry name" value="Intergrase catalytic core"/>
    <property type="match status" value="1"/>
</dbReference>
<gene>
    <name evidence="3" type="ORF">HA052_18920</name>
</gene>
<dbReference type="InterPro" id="IPR011010">
    <property type="entry name" value="DNA_brk_join_enz"/>
</dbReference>
<name>A0ABX0LE87_9NEIS</name>
<dbReference type="PROSITE" id="PS51898">
    <property type="entry name" value="TYR_RECOMBINASE"/>
    <property type="match status" value="1"/>
</dbReference>
<dbReference type="InterPro" id="IPR002104">
    <property type="entry name" value="Integrase_catalytic"/>
</dbReference>
<dbReference type="CDD" id="cd00397">
    <property type="entry name" value="DNA_BRE_C"/>
    <property type="match status" value="1"/>
</dbReference>
<proteinExistence type="predicted"/>
<dbReference type="EMBL" id="JAAOMA010000031">
    <property type="protein sequence ID" value="NHR07263.1"/>
    <property type="molecule type" value="Genomic_DNA"/>
</dbReference>